<dbReference type="InterPro" id="IPR016039">
    <property type="entry name" value="Thiolase-like"/>
</dbReference>
<dbReference type="CDD" id="cd00834">
    <property type="entry name" value="KAS_I_II"/>
    <property type="match status" value="1"/>
</dbReference>
<sequence length="409" mass="44229">MERVVVTGIGICCSIGRTKDEFRDNLYQGQLGLKPISADRFSTENAYYATKKACVIKQEWFEEASQEDDRVLSSLATRVISEALTDSGLPATGLNRRRIGLFMATTIGGSYPFVKFTRKRLAGDVQPADYELLFRASTPNITGALMKHFDFQGPCSTISTACAAGTNSIGRGFDFIRNGRIDVAVTGGIDIFTELSFAGFNSLKSLSKTLCQPFDRHRDGLTLGDASAFVVLESLSHAQQRGATIYCEVKGYSANNEAYHPTAPNPDGSTAFLTMQQALEHGDMDPAEITYINAHGTATAVNDSMELNGIRRLIGDRSVHVSSTKSMVGHTLGAAGSLEFIATTLGMYHNFMPPSCNIVTNMADEDEQIRIVGDQAIEQSYDGALSNSFGFGGCMASIALKRFTAETLC</sequence>
<dbReference type="EMBL" id="CP025096">
    <property type="protein sequence ID" value="AUD04428.1"/>
    <property type="molecule type" value="Genomic_DNA"/>
</dbReference>
<dbReference type="GO" id="GO:0004315">
    <property type="term" value="F:3-oxoacyl-[acyl-carrier-protein] synthase activity"/>
    <property type="evidence" value="ECO:0007669"/>
    <property type="project" value="InterPro"/>
</dbReference>
<dbReference type="KEGG" id="spir:CWM47_22830"/>
<keyword evidence="2 3" id="KW-0808">Transferase</keyword>
<name>A0A2K8Z3I8_9BACT</name>
<accession>A0A2K8Z3I8</accession>
<reference evidence="5 6" key="1">
    <citation type="submission" date="2017-11" db="EMBL/GenBank/DDBJ databases">
        <title>Taxonomic description and genome sequences of Spirosoma HA7 sp. nov., isolated from pollen microhabitat of Corylus avellana.</title>
        <authorList>
            <person name="Ambika Manirajan B."/>
            <person name="Suarez C."/>
            <person name="Ratering S."/>
            <person name="Geissler-Plaum R."/>
            <person name="Cardinale M."/>
            <person name="Sylvia S."/>
        </authorList>
    </citation>
    <scope>NUCLEOTIDE SEQUENCE [LARGE SCALE GENOMIC DNA]</scope>
    <source>
        <strain evidence="5 6">HA7</strain>
    </source>
</reference>
<dbReference type="InterPro" id="IPR000794">
    <property type="entry name" value="Beta-ketoacyl_synthase"/>
</dbReference>
<evidence type="ECO:0000259" key="4">
    <source>
        <dbReference type="PROSITE" id="PS52004"/>
    </source>
</evidence>
<evidence type="ECO:0000256" key="3">
    <source>
        <dbReference type="RuleBase" id="RU003694"/>
    </source>
</evidence>
<evidence type="ECO:0000256" key="1">
    <source>
        <dbReference type="ARBA" id="ARBA00008467"/>
    </source>
</evidence>
<organism evidence="5 6">
    <name type="scientific">Spirosoma pollinicola</name>
    <dbReference type="NCBI Taxonomy" id="2057025"/>
    <lineage>
        <taxon>Bacteria</taxon>
        <taxon>Pseudomonadati</taxon>
        <taxon>Bacteroidota</taxon>
        <taxon>Cytophagia</taxon>
        <taxon>Cytophagales</taxon>
        <taxon>Cytophagaceae</taxon>
        <taxon>Spirosoma</taxon>
    </lineage>
</organism>
<dbReference type="InterPro" id="IPR014031">
    <property type="entry name" value="Ketoacyl_synth_C"/>
</dbReference>
<dbReference type="InterPro" id="IPR014030">
    <property type="entry name" value="Ketoacyl_synth_N"/>
</dbReference>
<dbReference type="Pfam" id="PF00109">
    <property type="entry name" value="ketoacyl-synt"/>
    <property type="match status" value="1"/>
</dbReference>
<dbReference type="PROSITE" id="PS00606">
    <property type="entry name" value="KS3_1"/>
    <property type="match status" value="1"/>
</dbReference>
<dbReference type="InterPro" id="IPR018201">
    <property type="entry name" value="Ketoacyl_synth_AS"/>
</dbReference>
<protein>
    <submittedName>
        <fullName evidence="5">Beta-ketoacyl-[acyl-carrier-protein] synthase family protein</fullName>
    </submittedName>
</protein>
<dbReference type="PANTHER" id="PTHR11712">
    <property type="entry name" value="POLYKETIDE SYNTHASE-RELATED"/>
    <property type="match status" value="1"/>
</dbReference>
<dbReference type="AlphaFoldDB" id="A0A2K8Z3I8"/>
<evidence type="ECO:0000256" key="2">
    <source>
        <dbReference type="ARBA" id="ARBA00022679"/>
    </source>
</evidence>
<dbReference type="PANTHER" id="PTHR11712:SF336">
    <property type="entry name" value="3-OXOACYL-[ACYL-CARRIER-PROTEIN] SYNTHASE, MITOCHONDRIAL"/>
    <property type="match status" value="1"/>
</dbReference>
<evidence type="ECO:0000313" key="6">
    <source>
        <dbReference type="Proteomes" id="UP000232883"/>
    </source>
</evidence>
<dbReference type="PROSITE" id="PS52004">
    <property type="entry name" value="KS3_2"/>
    <property type="match status" value="1"/>
</dbReference>
<gene>
    <name evidence="5" type="ORF">CWM47_22830</name>
</gene>
<dbReference type="GO" id="GO:0005829">
    <property type="term" value="C:cytosol"/>
    <property type="evidence" value="ECO:0007669"/>
    <property type="project" value="TreeGrafter"/>
</dbReference>
<dbReference type="OrthoDB" id="9808669at2"/>
<proteinExistence type="inferred from homology"/>
<dbReference type="Pfam" id="PF02801">
    <property type="entry name" value="Ketoacyl-synt_C"/>
    <property type="match status" value="1"/>
</dbReference>
<dbReference type="InterPro" id="IPR020841">
    <property type="entry name" value="PKS_Beta-ketoAc_synthase_dom"/>
</dbReference>
<comment type="similarity">
    <text evidence="1 3">Belongs to the thiolase-like superfamily. Beta-ketoacyl-ACP synthases family.</text>
</comment>
<dbReference type="SMART" id="SM00825">
    <property type="entry name" value="PKS_KS"/>
    <property type="match status" value="1"/>
</dbReference>
<dbReference type="Gene3D" id="3.40.47.10">
    <property type="match status" value="1"/>
</dbReference>
<feature type="domain" description="Ketosynthase family 3 (KS3)" evidence="4">
    <location>
        <begin position="1"/>
        <end position="402"/>
    </location>
</feature>
<dbReference type="RefSeq" id="WP_100990494.1">
    <property type="nucleotide sequence ID" value="NZ_CP025096.1"/>
</dbReference>
<evidence type="ECO:0000313" key="5">
    <source>
        <dbReference type="EMBL" id="AUD04428.1"/>
    </source>
</evidence>
<dbReference type="GO" id="GO:0006633">
    <property type="term" value="P:fatty acid biosynthetic process"/>
    <property type="evidence" value="ECO:0007669"/>
    <property type="project" value="InterPro"/>
</dbReference>
<dbReference type="SUPFAM" id="SSF53901">
    <property type="entry name" value="Thiolase-like"/>
    <property type="match status" value="1"/>
</dbReference>
<dbReference type="Proteomes" id="UP000232883">
    <property type="component" value="Chromosome"/>
</dbReference>
<keyword evidence="6" id="KW-1185">Reference proteome</keyword>